<dbReference type="EMBL" id="JAUHPW010000005">
    <property type="protein sequence ID" value="MDN4475758.1"/>
    <property type="molecule type" value="Genomic_DNA"/>
</dbReference>
<dbReference type="GO" id="GO:0032259">
    <property type="term" value="P:methylation"/>
    <property type="evidence" value="ECO:0007669"/>
    <property type="project" value="UniProtKB-KW"/>
</dbReference>
<feature type="transmembrane region" description="Helical" evidence="5">
    <location>
        <begin position="91"/>
        <end position="120"/>
    </location>
</feature>
<name>A0ABT8G9F6_9MICO</name>
<evidence type="ECO:0000256" key="2">
    <source>
        <dbReference type="ARBA" id="ARBA00022692"/>
    </source>
</evidence>
<keyword evidence="6" id="KW-0489">Methyltransferase</keyword>
<evidence type="ECO:0000313" key="6">
    <source>
        <dbReference type="EMBL" id="MDN4475758.1"/>
    </source>
</evidence>
<comment type="caution">
    <text evidence="6">The sequence shown here is derived from an EMBL/GenBank/DDBJ whole genome shotgun (WGS) entry which is preliminary data.</text>
</comment>
<dbReference type="InterPro" id="IPR007318">
    <property type="entry name" value="Phopholipid_MeTrfase"/>
</dbReference>
<feature type="transmembrane region" description="Helical" evidence="5">
    <location>
        <begin position="39"/>
        <end position="56"/>
    </location>
</feature>
<gene>
    <name evidence="6" type="ORF">QQX09_07805</name>
</gene>
<dbReference type="Proteomes" id="UP001172728">
    <property type="component" value="Unassembled WGS sequence"/>
</dbReference>
<dbReference type="EC" id="2.1.1.334" evidence="6"/>
<protein>
    <submittedName>
        <fullName evidence="6">Isoprenylcysteine carboxylmethyltransferase family protein</fullName>
        <ecNumber evidence="6">2.1.1.100</ecNumber>
        <ecNumber evidence="6">2.1.1.334</ecNumber>
    </submittedName>
</protein>
<keyword evidence="6" id="KW-0808">Transferase</keyword>
<dbReference type="Gene3D" id="1.20.120.1630">
    <property type="match status" value="1"/>
</dbReference>
<dbReference type="RefSeq" id="WP_301133137.1">
    <property type="nucleotide sequence ID" value="NZ_JAUHPW010000005.1"/>
</dbReference>
<reference evidence="6" key="1">
    <citation type="submission" date="2023-06" db="EMBL/GenBank/DDBJ databases">
        <title>Sysu t00192.</title>
        <authorList>
            <person name="Gao L."/>
            <person name="Fang B.-Z."/>
            <person name="Li W.-J."/>
        </authorList>
    </citation>
    <scope>NUCLEOTIDE SEQUENCE</scope>
    <source>
        <strain evidence="6">SYSU T00192</strain>
    </source>
</reference>
<dbReference type="Pfam" id="PF04191">
    <property type="entry name" value="PEMT"/>
    <property type="match status" value="1"/>
</dbReference>
<proteinExistence type="predicted"/>
<dbReference type="InterPro" id="IPR052527">
    <property type="entry name" value="Metal_cation-efflux_comp"/>
</dbReference>
<evidence type="ECO:0000256" key="3">
    <source>
        <dbReference type="ARBA" id="ARBA00022989"/>
    </source>
</evidence>
<evidence type="ECO:0000313" key="7">
    <source>
        <dbReference type="Proteomes" id="UP001172728"/>
    </source>
</evidence>
<evidence type="ECO:0000256" key="4">
    <source>
        <dbReference type="ARBA" id="ARBA00023136"/>
    </source>
</evidence>
<dbReference type="PANTHER" id="PTHR43847">
    <property type="entry name" value="BLL3993 PROTEIN"/>
    <property type="match status" value="1"/>
</dbReference>
<dbReference type="EC" id="2.1.1.100" evidence="6"/>
<keyword evidence="2 5" id="KW-0812">Transmembrane</keyword>
<dbReference type="GO" id="GO:0004671">
    <property type="term" value="F:protein C-terminal S-isoprenylcysteine carboxyl O-methyltransferase activity"/>
    <property type="evidence" value="ECO:0007669"/>
    <property type="project" value="UniProtKB-EC"/>
</dbReference>
<sequence>MSSPARTRLLGLLLVGLQGVIFLAVGVTALLDGPGVEGSLWLGSTLVLLGLLGMFWSGKDLGRALTPMPTPNGAGLAAGGIYGFVRHPMYAAIIVVAFGMAVGSGKLWTLVSAVVLLVFFDIKTRVEEGFLVRAYPGYEDYAARTGKFLPGVGKRRAR</sequence>
<keyword evidence="7" id="KW-1185">Reference proteome</keyword>
<evidence type="ECO:0000256" key="5">
    <source>
        <dbReference type="SAM" id="Phobius"/>
    </source>
</evidence>
<dbReference type="PANTHER" id="PTHR43847:SF1">
    <property type="entry name" value="BLL3993 PROTEIN"/>
    <property type="match status" value="1"/>
</dbReference>
<accession>A0ABT8G9F6</accession>
<keyword evidence="3 5" id="KW-1133">Transmembrane helix</keyword>
<keyword evidence="4 5" id="KW-0472">Membrane</keyword>
<comment type="subcellular location">
    <subcellularLocation>
        <location evidence="1">Endomembrane system</location>
        <topology evidence="1">Multi-pass membrane protein</topology>
    </subcellularLocation>
</comment>
<evidence type="ECO:0000256" key="1">
    <source>
        <dbReference type="ARBA" id="ARBA00004127"/>
    </source>
</evidence>
<organism evidence="6 7">
    <name type="scientific">Demequina litoralis</name>
    <dbReference type="NCBI Taxonomy" id="3051660"/>
    <lineage>
        <taxon>Bacteria</taxon>
        <taxon>Bacillati</taxon>
        <taxon>Actinomycetota</taxon>
        <taxon>Actinomycetes</taxon>
        <taxon>Micrococcales</taxon>
        <taxon>Demequinaceae</taxon>
        <taxon>Demequina</taxon>
    </lineage>
</organism>